<feature type="coiled-coil region" evidence="1">
    <location>
        <begin position="759"/>
        <end position="800"/>
    </location>
</feature>
<keyword evidence="4" id="KW-1185">Reference proteome</keyword>
<evidence type="ECO:0000256" key="2">
    <source>
        <dbReference type="SAM" id="MobiDB-lite"/>
    </source>
</evidence>
<dbReference type="EMBL" id="JADGKB010000004">
    <property type="protein sequence ID" value="KAJ3261763.1"/>
    <property type="molecule type" value="Genomic_DNA"/>
</dbReference>
<gene>
    <name evidence="3" type="ORF">HK103_004714</name>
</gene>
<evidence type="ECO:0000256" key="1">
    <source>
        <dbReference type="SAM" id="Coils"/>
    </source>
</evidence>
<feature type="region of interest" description="Disordered" evidence="2">
    <location>
        <begin position="897"/>
        <end position="928"/>
    </location>
</feature>
<comment type="caution">
    <text evidence="3">The sequence shown here is derived from an EMBL/GenBank/DDBJ whole genome shotgun (WGS) entry which is preliminary data.</text>
</comment>
<reference evidence="3" key="1">
    <citation type="submission" date="2020-05" db="EMBL/GenBank/DDBJ databases">
        <title>Phylogenomic resolution of chytrid fungi.</title>
        <authorList>
            <person name="Stajich J.E."/>
            <person name="Amses K."/>
            <person name="Simmons R."/>
            <person name="Seto K."/>
            <person name="Myers J."/>
            <person name="Bonds A."/>
            <person name="Quandt C.A."/>
            <person name="Barry K."/>
            <person name="Liu P."/>
            <person name="Grigoriev I."/>
            <person name="Longcore J.E."/>
            <person name="James T.Y."/>
        </authorList>
    </citation>
    <scope>NUCLEOTIDE SEQUENCE</scope>
    <source>
        <strain evidence="3">PLAUS21</strain>
    </source>
</reference>
<dbReference type="AlphaFoldDB" id="A0AAD5Y674"/>
<sequence length="928" mass="106386">MMEQSLQVKEVRSNASPSLRSFPPDALANTQLPPIPYTQKPLLVTPLGANPQEQYRLKADYGSVGSICDLPETEIPHNPESLAFKVCQHCQTSLLGAFEHCLAKNGEPINFASSHQINEEADGVLSSEMPYFDIIKDPTQGFQKPLFNNPKEQIERDSWVLHQSKQKNTKLDIRAGGTVKGLGIQSGKNFSGTLYKRMLDAKDKEINQLRAHLYETTKREKAESVNVKKLKNALSKSVNYYVFAEEWQKSESARLQDDIRHLKSEISSLMAFLINSEVEKQALLKGIKDLNAVIKEKEDEAKKSLAIAEEMKGKLQESFKEFIAMDETMVQLRKEAQKGTDAVEARNIMLQKNLARLTGDFEVSAKDLRLSNSKCRELEYELEQMTTELNIKGDSLKVATATNVTLKANLEATTVELRELKKEHDRIILAKAKVEADFRADTAKNEATKAELRKSLAKVSSDLDTVTSQKMDLEIYMKANKQEIEKLTRDLQSMTEARNGLQQSLDKAQSQARAEISTRDNQIQELNKKITKDAQTLKQVQEKKEQLMFEVTDLQNNLEMETSNAKRYLEELTLVRRTAEERNNLLTEQVEKLNAAKINLSNDKKQLTEKIKTFRQDLRQKEEELDDVNKRFEEYQTEAMSEHDKLDRKLKSLQEDHRLLNKTHDSLKELHTDTVKDNLALKKDKEALLKRQNELNSDIQSAKQMIGSLTNEKDNLLNELLRWKAEYSELETKFIKSVEQYDAVTEVFEKYRQTSEDTILGKDKQIQQLTENLMDAQAQIHNLTAKNTALENTLGDTEHKLADTINKLLAETSTREILEDQLNTNRLQFHNEKRMRSELERLHSHLKYGDTSRAMSSFSEWRIRDRKLADLASGLTNEAKRLNELVNLLPIQNGFGNENDFNWPNDVPGKKKQSKPPKTPERKVRQLL</sequence>
<feature type="compositionally biased region" description="Polar residues" evidence="2">
    <location>
        <begin position="1"/>
        <end position="19"/>
    </location>
</feature>
<feature type="region of interest" description="Disordered" evidence="2">
    <location>
        <begin position="1"/>
        <end position="27"/>
    </location>
</feature>
<feature type="coiled-coil region" evidence="1">
    <location>
        <begin position="280"/>
        <end position="314"/>
    </location>
</feature>
<dbReference type="SUPFAM" id="SSF90257">
    <property type="entry name" value="Myosin rod fragments"/>
    <property type="match status" value="1"/>
</dbReference>
<name>A0AAD5Y674_9FUNG</name>
<keyword evidence="1" id="KW-0175">Coiled coil</keyword>
<feature type="compositionally biased region" description="Basic and acidic residues" evidence="2">
    <location>
        <begin position="918"/>
        <end position="928"/>
    </location>
</feature>
<organism evidence="3 4">
    <name type="scientific">Boothiomyces macroporosus</name>
    <dbReference type="NCBI Taxonomy" id="261099"/>
    <lineage>
        <taxon>Eukaryota</taxon>
        <taxon>Fungi</taxon>
        <taxon>Fungi incertae sedis</taxon>
        <taxon>Chytridiomycota</taxon>
        <taxon>Chytridiomycota incertae sedis</taxon>
        <taxon>Chytridiomycetes</taxon>
        <taxon>Rhizophydiales</taxon>
        <taxon>Terramycetaceae</taxon>
        <taxon>Boothiomyces</taxon>
    </lineage>
</organism>
<accession>A0AAD5Y674</accession>
<proteinExistence type="predicted"/>
<feature type="coiled-coil region" evidence="1">
    <location>
        <begin position="368"/>
        <end position="437"/>
    </location>
</feature>
<protein>
    <submittedName>
        <fullName evidence="3">Uncharacterized protein</fullName>
    </submittedName>
</protein>
<evidence type="ECO:0000313" key="4">
    <source>
        <dbReference type="Proteomes" id="UP001210925"/>
    </source>
</evidence>
<feature type="coiled-coil region" evidence="1">
    <location>
        <begin position="477"/>
        <end position="733"/>
    </location>
</feature>
<dbReference type="Proteomes" id="UP001210925">
    <property type="component" value="Unassembled WGS sequence"/>
</dbReference>
<evidence type="ECO:0000313" key="3">
    <source>
        <dbReference type="EMBL" id="KAJ3261763.1"/>
    </source>
</evidence>
<dbReference type="Gene3D" id="1.10.287.1490">
    <property type="match status" value="1"/>
</dbReference>